<dbReference type="AlphaFoldDB" id="A0AAU9SD74"/>
<feature type="compositionally biased region" description="Basic and acidic residues" evidence="1">
    <location>
        <begin position="10"/>
        <end position="36"/>
    </location>
</feature>
<proteinExistence type="predicted"/>
<sequence>MKTRSSDVQADNRGKRKAPEGDENGRGKRRLVESNEQKNAPQQDEYGRGKRRLPPSNQQKNGKILRGIHGCVSPRCSAYTYRSSFSW</sequence>
<accession>A0AAU9SD74</accession>
<dbReference type="EMBL" id="OU466861">
    <property type="protein sequence ID" value="CAH2063185.1"/>
    <property type="molecule type" value="Genomic_DNA"/>
</dbReference>
<evidence type="ECO:0000313" key="2">
    <source>
        <dbReference type="EMBL" id="CAH2063185.1"/>
    </source>
</evidence>
<evidence type="ECO:0000256" key="1">
    <source>
        <dbReference type="SAM" id="MobiDB-lite"/>
    </source>
</evidence>
<protein>
    <submittedName>
        <fullName evidence="2">Uncharacterized protein</fullName>
    </submittedName>
</protein>
<name>A0AAU9SD74_THLAR</name>
<dbReference type="Proteomes" id="UP000836841">
    <property type="component" value="Chromosome 5"/>
</dbReference>
<organism evidence="2 3">
    <name type="scientific">Thlaspi arvense</name>
    <name type="common">Field penny-cress</name>
    <dbReference type="NCBI Taxonomy" id="13288"/>
    <lineage>
        <taxon>Eukaryota</taxon>
        <taxon>Viridiplantae</taxon>
        <taxon>Streptophyta</taxon>
        <taxon>Embryophyta</taxon>
        <taxon>Tracheophyta</taxon>
        <taxon>Spermatophyta</taxon>
        <taxon>Magnoliopsida</taxon>
        <taxon>eudicotyledons</taxon>
        <taxon>Gunneridae</taxon>
        <taxon>Pentapetalae</taxon>
        <taxon>rosids</taxon>
        <taxon>malvids</taxon>
        <taxon>Brassicales</taxon>
        <taxon>Brassicaceae</taxon>
        <taxon>Thlaspideae</taxon>
        <taxon>Thlaspi</taxon>
    </lineage>
</organism>
<gene>
    <name evidence="2" type="ORF">TAV2_LOCUS15863</name>
</gene>
<feature type="region of interest" description="Disordered" evidence="1">
    <location>
        <begin position="1"/>
        <end position="68"/>
    </location>
</feature>
<keyword evidence="3" id="KW-1185">Reference proteome</keyword>
<reference evidence="2 3" key="1">
    <citation type="submission" date="2022-03" db="EMBL/GenBank/DDBJ databases">
        <authorList>
            <person name="Nunn A."/>
            <person name="Chopra R."/>
            <person name="Nunn A."/>
            <person name="Contreras Garrido A."/>
        </authorList>
    </citation>
    <scope>NUCLEOTIDE SEQUENCE [LARGE SCALE GENOMIC DNA]</scope>
</reference>
<evidence type="ECO:0000313" key="3">
    <source>
        <dbReference type="Proteomes" id="UP000836841"/>
    </source>
</evidence>